<keyword evidence="6" id="KW-0560">Oxidoreductase</keyword>
<evidence type="ECO:0000313" key="11">
    <source>
        <dbReference type="EMBL" id="SVD20420.1"/>
    </source>
</evidence>
<feature type="transmembrane region" description="Helical" evidence="10">
    <location>
        <begin position="12"/>
        <end position="33"/>
    </location>
</feature>
<keyword evidence="8 10" id="KW-0472">Membrane</keyword>
<evidence type="ECO:0000256" key="9">
    <source>
        <dbReference type="ARBA" id="ARBA00023160"/>
    </source>
</evidence>
<sequence>MKPIENKELTMTLAKPTIGFFIFLHLGALLAFIPSTFCWTSVGLMLFMYWLTASVGICFGFHRYLSHRGMIMPRWLDYFIILCGSLACQNGPLKWVSQHRMHHQSSDTSNDPHDATQGFFHSHLGWMCYYRHRFDNEARLKRYTKDINDDKFYQFLDNYFIHIQVALGILFYLMGGISWVIWGIFVRLVLVYHATWCVNSICHIWGYTNYRLHDLSKNNWFVGLITFGEGFHN</sequence>
<proteinExistence type="predicted"/>
<evidence type="ECO:0000256" key="7">
    <source>
        <dbReference type="ARBA" id="ARBA00023098"/>
    </source>
</evidence>
<evidence type="ECO:0000256" key="8">
    <source>
        <dbReference type="ARBA" id="ARBA00023136"/>
    </source>
</evidence>
<accession>A0A382TE74</accession>
<name>A0A382TE74_9ZZZZ</name>
<keyword evidence="4" id="KW-0276">Fatty acid metabolism</keyword>
<evidence type="ECO:0000256" key="6">
    <source>
        <dbReference type="ARBA" id="ARBA00023002"/>
    </source>
</evidence>
<gene>
    <name evidence="11" type="ORF">METZ01_LOCUS373274</name>
</gene>
<dbReference type="PANTHER" id="PTHR11351">
    <property type="entry name" value="ACYL-COA DESATURASE"/>
    <property type="match status" value="1"/>
</dbReference>
<keyword evidence="9" id="KW-0275">Fatty acid biosynthesis</keyword>
<reference evidence="11" key="1">
    <citation type="submission" date="2018-05" db="EMBL/GenBank/DDBJ databases">
        <authorList>
            <person name="Lanie J.A."/>
            <person name="Ng W.-L."/>
            <person name="Kazmierczak K.M."/>
            <person name="Andrzejewski T.M."/>
            <person name="Davidsen T.M."/>
            <person name="Wayne K.J."/>
            <person name="Tettelin H."/>
            <person name="Glass J.I."/>
            <person name="Rusch D."/>
            <person name="Podicherti R."/>
            <person name="Tsui H.-C.T."/>
            <person name="Winkler M.E."/>
        </authorList>
    </citation>
    <scope>NUCLEOTIDE SEQUENCE</scope>
</reference>
<dbReference type="AlphaFoldDB" id="A0A382TE74"/>
<feature type="transmembrane region" description="Helical" evidence="10">
    <location>
        <begin position="188"/>
        <end position="207"/>
    </location>
</feature>
<evidence type="ECO:0000256" key="2">
    <source>
        <dbReference type="ARBA" id="ARBA00022516"/>
    </source>
</evidence>
<keyword evidence="7" id="KW-0443">Lipid metabolism</keyword>
<dbReference type="EMBL" id="UINC01135953">
    <property type="protein sequence ID" value="SVD20420.1"/>
    <property type="molecule type" value="Genomic_DNA"/>
</dbReference>
<dbReference type="GO" id="GO:0016717">
    <property type="term" value="F:oxidoreductase activity, acting on paired donors, with oxidation of a pair of donors resulting in the reduction of molecular oxygen to two molecules of water"/>
    <property type="evidence" value="ECO:0007669"/>
    <property type="project" value="InterPro"/>
</dbReference>
<dbReference type="PRINTS" id="PR00075">
    <property type="entry name" value="FACDDSATRASE"/>
</dbReference>
<dbReference type="GO" id="GO:0006633">
    <property type="term" value="P:fatty acid biosynthetic process"/>
    <property type="evidence" value="ECO:0007669"/>
    <property type="project" value="UniProtKB-KW"/>
</dbReference>
<feature type="transmembrane region" description="Helical" evidence="10">
    <location>
        <begin position="159"/>
        <end position="182"/>
    </location>
</feature>
<keyword evidence="2" id="KW-0444">Lipid biosynthesis</keyword>
<evidence type="ECO:0000256" key="10">
    <source>
        <dbReference type="SAM" id="Phobius"/>
    </source>
</evidence>
<dbReference type="InterPro" id="IPR015876">
    <property type="entry name" value="Acyl-CoA_DS"/>
</dbReference>
<dbReference type="GO" id="GO:0016020">
    <property type="term" value="C:membrane"/>
    <property type="evidence" value="ECO:0007669"/>
    <property type="project" value="UniProtKB-SubCell"/>
</dbReference>
<organism evidence="11">
    <name type="scientific">marine metagenome</name>
    <dbReference type="NCBI Taxonomy" id="408172"/>
    <lineage>
        <taxon>unclassified sequences</taxon>
        <taxon>metagenomes</taxon>
        <taxon>ecological metagenomes</taxon>
    </lineage>
</organism>
<keyword evidence="5 10" id="KW-1133">Transmembrane helix</keyword>
<dbReference type="CDD" id="cd03505">
    <property type="entry name" value="Delta9-FADS-like"/>
    <property type="match status" value="1"/>
</dbReference>
<feature type="transmembrane region" description="Helical" evidence="10">
    <location>
        <begin position="39"/>
        <end position="65"/>
    </location>
</feature>
<keyword evidence="3 10" id="KW-0812">Transmembrane</keyword>
<evidence type="ECO:0000256" key="3">
    <source>
        <dbReference type="ARBA" id="ARBA00022692"/>
    </source>
</evidence>
<feature type="non-terminal residue" evidence="11">
    <location>
        <position position="1"/>
    </location>
</feature>
<comment type="subcellular location">
    <subcellularLocation>
        <location evidence="1">Membrane</location>
        <topology evidence="1">Multi-pass membrane protein</topology>
    </subcellularLocation>
</comment>
<dbReference type="PANTHER" id="PTHR11351:SF31">
    <property type="entry name" value="DESATURASE 1, ISOFORM A-RELATED"/>
    <property type="match status" value="1"/>
</dbReference>
<feature type="non-terminal residue" evidence="11">
    <location>
        <position position="233"/>
    </location>
</feature>
<evidence type="ECO:0000256" key="4">
    <source>
        <dbReference type="ARBA" id="ARBA00022832"/>
    </source>
</evidence>
<evidence type="ECO:0000256" key="5">
    <source>
        <dbReference type="ARBA" id="ARBA00022989"/>
    </source>
</evidence>
<evidence type="ECO:0000256" key="1">
    <source>
        <dbReference type="ARBA" id="ARBA00004141"/>
    </source>
</evidence>
<protein>
    <submittedName>
        <fullName evidence="11">Uncharacterized protein</fullName>
    </submittedName>
</protein>